<reference evidence="2" key="1">
    <citation type="submission" date="2025-08" db="UniProtKB">
        <authorList>
            <consortium name="Ensembl"/>
        </authorList>
    </citation>
    <scope>IDENTIFICATION</scope>
</reference>
<dbReference type="AlphaFoldDB" id="A0A3Q0QT89"/>
<proteinExistence type="predicted"/>
<keyword evidence="1" id="KW-1133">Transmembrane helix</keyword>
<accession>A0A3Q0QT89</accession>
<evidence type="ECO:0000256" key="1">
    <source>
        <dbReference type="SAM" id="Phobius"/>
    </source>
</evidence>
<evidence type="ECO:0000313" key="2">
    <source>
        <dbReference type="Ensembl" id="ENSACIP00000001497.1"/>
    </source>
</evidence>
<keyword evidence="1" id="KW-0812">Transmembrane</keyword>
<feature type="transmembrane region" description="Helical" evidence="1">
    <location>
        <begin position="21"/>
        <end position="38"/>
    </location>
</feature>
<protein>
    <submittedName>
        <fullName evidence="2">Uncharacterized protein</fullName>
    </submittedName>
</protein>
<dbReference type="Ensembl" id="ENSACIT00000001558.1">
    <property type="protein sequence ID" value="ENSACIP00000001497.1"/>
    <property type="gene ID" value="ENSACIG00000001251.1"/>
</dbReference>
<keyword evidence="1" id="KW-0472">Membrane</keyword>
<evidence type="ECO:0000313" key="3">
    <source>
        <dbReference type="Proteomes" id="UP000261340"/>
    </source>
</evidence>
<reference evidence="2" key="2">
    <citation type="submission" date="2025-09" db="UniProtKB">
        <authorList>
            <consortium name="Ensembl"/>
        </authorList>
    </citation>
    <scope>IDENTIFICATION</scope>
</reference>
<dbReference type="Proteomes" id="UP000261340">
    <property type="component" value="Unplaced"/>
</dbReference>
<keyword evidence="3" id="KW-1185">Reference proteome</keyword>
<organism evidence="2 3">
    <name type="scientific">Amphilophus citrinellus</name>
    <name type="common">Midas cichlid</name>
    <name type="synonym">Cichlasoma citrinellum</name>
    <dbReference type="NCBI Taxonomy" id="61819"/>
    <lineage>
        <taxon>Eukaryota</taxon>
        <taxon>Metazoa</taxon>
        <taxon>Chordata</taxon>
        <taxon>Craniata</taxon>
        <taxon>Vertebrata</taxon>
        <taxon>Euteleostomi</taxon>
        <taxon>Actinopterygii</taxon>
        <taxon>Neopterygii</taxon>
        <taxon>Teleostei</taxon>
        <taxon>Neoteleostei</taxon>
        <taxon>Acanthomorphata</taxon>
        <taxon>Ovalentaria</taxon>
        <taxon>Cichlomorphae</taxon>
        <taxon>Cichliformes</taxon>
        <taxon>Cichlidae</taxon>
        <taxon>New World cichlids</taxon>
        <taxon>Cichlasomatinae</taxon>
        <taxon>Heroini</taxon>
        <taxon>Amphilophus</taxon>
    </lineage>
</organism>
<sequence length="79" mass="8880">MAVFQTRCTAAMAAPMSWRRLVYSVYSPAIAGVFTRISDRLFRARDRRGGSIFEFEFVFTIVPNHLCLASLTLSPNCST</sequence>
<name>A0A3Q0QT89_AMPCI</name>